<feature type="compositionally biased region" description="Low complexity" evidence="2">
    <location>
        <begin position="63"/>
        <end position="76"/>
    </location>
</feature>
<dbReference type="RefSeq" id="XP_034252344.1">
    <property type="nucleotide sequence ID" value="XM_034396453.1"/>
</dbReference>
<evidence type="ECO:0000256" key="2">
    <source>
        <dbReference type="SAM" id="MobiDB-lite"/>
    </source>
</evidence>
<evidence type="ECO:0000313" key="5">
    <source>
        <dbReference type="RefSeq" id="XP_034252345.1"/>
    </source>
</evidence>
<sequence>MAANLSSAMDIDPPASLKRSNSAPMINELNSNMAAATGTSSTSAAAVREVPTSNLMQPRTRRFSGSSFTSHSAGSSPRPSPRVSQLRQEECLDVARSEAAHEKEIHSAIQMSQSCEDLTLVAGNLSCSDNESERRVLGPQMNPLHLNMPPNSPVCSSPSPTRCGLSRQLITPTGSLFGTSPTRKSYTTKRSQSPIAMRPSTLGPAVKRKFELDDAEQYRSPPTKRLSTGNGGGGLLMPQHRLEQGSSPLPGSVSSVGTPESMSSADSPNFTFRPLDSPSPGRAHTGPSDHSPS</sequence>
<feature type="compositionally biased region" description="Low complexity" evidence="2">
    <location>
        <begin position="245"/>
        <end position="257"/>
    </location>
</feature>
<dbReference type="GeneID" id="117651902"/>
<feature type="compositionally biased region" description="Polar residues" evidence="2">
    <location>
        <begin position="168"/>
        <end position="194"/>
    </location>
</feature>
<organism evidence="5">
    <name type="scientific">Thrips palmi</name>
    <name type="common">Melon thrips</name>
    <dbReference type="NCBI Taxonomy" id="161013"/>
    <lineage>
        <taxon>Eukaryota</taxon>
        <taxon>Metazoa</taxon>
        <taxon>Ecdysozoa</taxon>
        <taxon>Arthropoda</taxon>
        <taxon>Hexapoda</taxon>
        <taxon>Insecta</taxon>
        <taxon>Pterygota</taxon>
        <taxon>Neoptera</taxon>
        <taxon>Paraneoptera</taxon>
        <taxon>Thysanoptera</taxon>
        <taxon>Terebrantia</taxon>
        <taxon>Thripoidea</taxon>
        <taxon>Thripidae</taxon>
        <taxon>Thrips</taxon>
    </lineage>
</organism>
<feature type="compositionally biased region" description="Polar residues" evidence="2">
    <location>
        <begin position="18"/>
        <end position="33"/>
    </location>
</feature>
<dbReference type="InterPro" id="IPR026716">
    <property type="entry name" value="PBIR1/2/3"/>
</dbReference>
<accession>A0A6P9A4E1</accession>
<dbReference type="OrthoDB" id="10036177at2759"/>
<feature type="compositionally biased region" description="Polar residues" evidence="2">
    <location>
        <begin position="258"/>
        <end position="270"/>
    </location>
</feature>
<protein>
    <submittedName>
        <fullName evidence="4 5">Protein FAM122A</fullName>
    </submittedName>
</protein>
<dbReference type="RefSeq" id="XP_034252345.1">
    <property type="nucleotide sequence ID" value="XM_034396454.1"/>
</dbReference>
<feature type="compositionally biased region" description="Low complexity" evidence="2">
    <location>
        <begin position="34"/>
        <end position="46"/>
    </location>
</feature>
<dbReference type="Proteomes" id="UP000515158">
    <property type="component" value="Unplaced"/>
</dbReference>
<name>A0A6P9A4E1_THRPL</name>
<dbReference type="AlphaFoldDB" id="A0A6P9A4E1"/>
<evidence type="ECO:0000313" key="4">
    <source>
        <dbReference type="RefSeq" id="XP_034252344.1"/>
    </source>
</evidence>
<gene>
    <name evidence="4 5" type="primary">LOC117651902</name>
</gene>
<reference evidence="4 5" key="1">
    <citation type="submission" date="2025-04" db="UniProtKB">
        <authorList>
            <consortium name="RefSeq"/>
        </authorList>
    </citation>
    <scope>IDENTIFICATION</scope>
    <source>
        <tissue evidence="4 5">Total insect</tissue>
    </source>
</reference>
<feature type="region of interest" description="Disordered" evidence="2">
    <location>
        <begin position="143"/>
        <end position="293"/>
    </location>
</feature>
<evidence type="ECO:0000256" key="1">
    <source>
        <dbReference type="ARBA" id="ARBA00006725"/>
    </source>
</evidence>
<comment type="similarity">
    <text evidence="1">Belongs to the FAM122 family.</text>
</comment>
<dbReference type="PANTHER" id="PTHR22227">
    <property type="entry name" value="FAMILY WITH SEQUENCE SIMILARITY 122B ISOFORM X1"/>
    <property type="match status" value="1"/>
</dbReference>
<evidence type="ECO:0000313" key="3">
    <source>
        <dbReference type="Proteomes" id="UP000515158"/>
    </source>
</evidence>
<feature type="region of interest" description="Disordered" evidence="2">
    <location>
        <begin position="1"/>
        <end position="86"/>
    </location>
</feature>
<dbReference type="PANTHER" id="PTHR22227:SF6">
    <property type="entry name" value="FAMILY WITH SEQUENCE SIMILARITY 122B ISOFORM X1"/>
    <property type="match status" value="1"/>
</dbReference>
<keyword evidence="3" id="KW-1185">Reference proteome</keyword>
<dbReference type="GO" id="GO:0004865">
    <property type="term" value="F:protein serine/threonine phosphatase inhibitor activity"/>
    <property type="evidence" value="ECO:0007669"/>
    <property type="project" value="InterPro"/>
</dbReference>
<proteinExistence type="inferred from homology"/>
<dbReference type="KEGG" id="tpal:117651902"/>